<dbReference type="Gene3D" id="3.30.1950.10">
    <property type="entry name" value="wza like domain"/>
    <property type="match status" value="1"/>
</dbReference>
<dbReference type="InterPro" id="IPR003715">
    <property type="entry name" value="Poly_export_N"/>
</dbReference>
<evidence type="ECO:0000259" key="3">
    <source>
        <dbReference type="Pfam" id="PF10531"/>
    </source>
</evidence>
<dbReference type="Pfam" id="PF10531">
    <property type="entry name" value="SLBB"/>
    <property type="match status" value="1"/>
</dbReference>
<sequence length="270" mass="29261">MKYYLVRGFRLEMVVFIISGLSLFASCIDAKKAIYFNNVQDSSFTSIGEDLQPVIQKNDLLSITVSSLNPEATLIFNTSNTAVSASSNSPSGASSSTSQSGGYLVSQEGTVLFPILGNVTAAGLTKKALTDKIAKMLVDKKLLIDPIVNIRFLNFRVTVLGEVARPTVVNVANEKISVLEAIGLAGDLTIYSKRDNVLLIREEGGRKVTKRLNLNGSEILSSPYYYLKTNDIIYAEPNNSKIASVSSSRQILPIVLSALSLVSIILTRIF</sequence>
<comment type="caution">
    <text evidence="4">The sequence shown here is derived from an EMBL/GenBank/DDBJ whole genome shotgun (WGS) entry which is preliminary data.</text>
</comment>
<dbReference type="PANTHER" id="PTHR33619">
    <property type="entry name" value="POLYSACCHARIDE EXPORT PROTEIN GFCE-RELATED"/>
    <property type="match status" value="1"/>
</dbReference>
<evidence type="ECO:0000256" key="1">
    <source>
        <dbReference type="ARBA" id="ARBA00022729"/>
    </source>
</evidence>
<dbReference type="OrthoDB" id="662756at2"/>
<keyword evidence="5" id="KW-1185">Reference proteome</keyword>
<dbReference type="RefSeq" id="WP_147203993.1">
    <property type="nucleotide sequence ID" value="NZ_BJYT01000008.1"/>
</dbReference>
<accession>A0A512BDE2</accession>
<evidence type="ECO:0000259" key="2">
    <source>
        <dbReference type="Pfam" id="PF02563"/>
    </source>
</evidence>
<protein>
    <submittedName>
        <fullName evidence="4">Polysaccharide biosynthesis protein</fullName>
    </submittedName>
</protein>
<organism evidence="4 5">
    <name type="scientific">Segetibacter aerophilus</name>
    <dbReference type="NCBI Taxonomy" id="670293"/>
    <lineage>
        <taxon>Bacteria</taxon>
        <taxon>Pseudomonadati</taxon>
        <taxon>Bacteroidota</taxon>
        <taxon>Chitinophagia</taxon>
        <taxon>Chitinophagales</taxon>
        <taxon>Chitinophagaceae</taxon>
        <taxon>Segetibacter</taxon>
    </lineage>
</organism>
<evidence type="ECO:0000313" key="5">
    <source>
        <dbReference type="Proteomes" id="UP000321513"/>
    </source>
</evidence>
<dbReference type="EMBL" id="BJYT01000008">
    <property type="protein sequence ID" value="GEO09877.1"/>
    <property type="molecule type" value="Genomic_DNA"/>
</dbReference>
<keyword evidence="1" id="KW-0732">Signal</keyword>
<dbReference type="PROSITE" id="PS51257">
    <property type="entry name" value="PROKAR_LIPOPROTEIN"/>
    <property type="match status" value="1"/>
</dbReference>
<evidence type="ECO:0000313" key="4">
    <source>
        <dbReference type="EMBL" id="GEO09877.1"/>
    </source>
</evidence>
<dbReference type="PANTHER" id="PTHR33619:SF3">
    <property type="entry name" value="POLYSACCHARIDE EXPORT PROTEIN GFCE-RELATED"/>
    <property type="match status" value="1"/>
</dbReference>
<name>A0A512BDE2_9BACT</name>
<gene>
    <name evidence="4" type="ORF">SAE01_23730</name>
</gene>
<dbReference type="AlphaFoldDB" id="A0A512BDE2"/>
<dbReference type="GO" id="GO:0015159">
    <property type="term" value="F:polysaccharide transmembrane transporter activity"/>
    <property type="evidence" value="ECO:0007669"/>
    <property type="project" value="InterPro"/>
</dbReference>
<dbReference type="InterPro" id="IPR049712">
    <property type="entry name" value="Poly_export"/>
</dbReference>
<feature type="domain" description="Soluble ligand binding" evidence="3">
    <location>
        <begin position="156"/>
        <end position="207"/>
    </location>
</feature>
<reference evidence="4 5" key="1">
    <citation type="submission" date="2019-07" db="EMBL/GenBank/DDBJ databases">
        <title>Whole genome shotgun sequence of Segetibacter aerophilus NBRC 106135.</title>
        <authorList>
            <person name="Hosoyama A."/>
            <person name="Uohara A."/>
            <person name="Ohji S."/>
            <person name="Ichikawa N."/>
        </authorList>
    </citation>
    <scope>NUCLEOTIDE SEQUENCE [LARGE SCALE GENOMIC DNA]</scope>
    <source>
        <strain evidence="4 5">NBRC 106135</strain>
    </source>
</reference>
<dbReference type="Proteomes" id="UP000321513">
    <property type="component" value="Unassembled WGS sequence"/>
</dbReference>
<dbReference type="InterPro" id="IPR019554">
    <property type="entry name" value="Soluble_ligand-bd"/>
</dbReference>
<feature type="domain" description="Polysaccharide export protein N-terminal" evidence="2">
    <location>
        <begin position="54"/>
        <end position="151"/>
    </location>
</feature>
<proteinExistence type="predicted"/>
<dbReference type="Pfam" id="PF02563">
    <property type="entry name" value="Poly_export"/>
    <property type="match status" value="1"/>
</dbReference>